<dbReference type="InterPro" id="IPR052982">
    <property type="entry name" value="SRP1/TIP1-like"/>
</dbReference>
<evidence type="ECO:0000313" key="5">
    <source>
        <dbReference type="EMBL" id="KFA66518.1"/>
    </source>
</evidence>
<dbReference type="PANTHER" id="PTHR40633:SF1">
    <property type="entry name" value="GPI ANCHORED SERINE-THREONINE RICH PROTEIN (AFU_ORTHOLOGUE AFUA_1G03630)"/>
    <property type="match status" value="1"/>
</dbReference>
<feature type="signal peptide" evidence="3">
    <location>
        <begin position="1"/>
        <end position="19"/>
    </location>
</feature>
<dbReference type="OrthoDB" id="2260257at2759"/>
<dbReference type="OMA" id="ITWQAKP"/>
<proteinExistence type="predicted"/>
<organism evidence="5 6">
    <name type="scientific">Stachybotrys chlorohalonatus (strain IBT 40285)</name>
    <dbReference type="NCBI Taxonomy" id="1283841"/>
    <lineage>
        <taxon>Eukaryota</taxon>
        <taxon>Fungi</taxon>
        <taxon>Dikarya</taxon>
        <taxon>Ascomycota</taxon>
        <taxon>Pezizomycotina</taxon>
        <taxon>Sordariomycetes</taxon>
        <taxon>Hypocreomycetidae</taxon>
        <taxon>Hypocreales</taxon>
        <taxon>Stachybotryaceae</taxon>
        <taxon>Stachybotrys</taxon>
    </lineage>
</organism>
<sequence>MQFSMSAAAFLAMAASVFAQTADFNPVFTPEEGTVIPAGSTFEITWDAPEQYADGTISISLIGGATQGTQVPLQDIASGIPNSQESYSWSVDPSLGAEAIYGLVLRLESDPSIFQFSMPFQIEGNSDSVSVSSGLPTTVTESYGTKTVTLSSAVVSSTETPVVTTTRTPAVTSSTTSLASSTPSSTMAHNSTITSTPVETSTTLAVRTSTQIVGTPSGTPPPSEETGAPGSGASAVGAPMALVGALAMALMAM</sequence>
<feature type="domain" description="Yeast cell wall synthesis Kre9/Knh1-like N-terminal" evidence="4">
    <location>
        <begin position="29"/>
        <end position="122"/>
    </location>
</feature>
<evidence type="ECO:0000256" key="3">
    <source>
        <dbReference type="SAM" id="SignalP"/>
    </source>
</evidence>
<name>A0A084QRD3_STAC4</name>
<feature type="chain" id="PRO_5001779505" description="Yeast cell wall synthesis Kre9/Knh1-like N-terminal domain-containing protein" evidence="3">
    <location>
        <begin position="20"/>
        <end position="253"/>
    </location>
</feature>
<feature type="region of interest" description="Disordered" evidence="2">
    <location>
        <begin position="165"/>
        <end position="234"/>
    </location>
</feature>
<feature type="compositionally biased region" description="Low complexity" evidence="2">
    <location>
        <begin position="224"/>
        <end position="234"/>
    </location>
</feature>
<gene>
    <name evidence="5" type="ORF">S40285_00679</name>
</gene>
<dbReference type="Proteomes" id="UP000028524">
    <property type="component" value="Unassembled WGS sequence"/>
</dbReference>
<evidence type="ECO:0000259" key="4">
    <source>
        <dbReference type="Pfam" id="PF10342"/>
    </source>
</evidence>
<feature type="compositionally biased region" description="Low complexity" evidence="2">
    <location>
        <begin position="165"/>
        <end position="203"/>
    </location>
</feature>
<dbReference type="Pfam" id="PF10342">
    <property type="entry name" value="Kre9_KNH"/>
    <property type="match status" value="1"/>
</dbReference>
<accession>A0A084QRD3</accession>
<evidence type="ECO:0000256" key="2">
    <source>
        <dbReference type="SAM" id="MobiDB-lite"/>
    </source>
</evidence>
<protein>
    <recommendedName>
        <fullName evidence="4">Yeast cell wall synthesis Kre9/Knh1-like N-terminal domain-containing protein</fullName>
    </recommendedName>
</protein>
<dbReference type="STRING" id="1283841.A0A084QRD3"/>
<keyword evidence="1 3" id="KW-0732">Signal</keyword>
<keyword evidence="6" id="KW-1185">Reference proteome</keyword>
<dbReference type="HOGENOM" id="CLU_069672_1_0_1"/>
<dbReference type="InterPro" id="IPR018466">
    <property type="entry name" value="Kre9/Knh1-like_N"/>
</dbReference>
<dbReference type="EMBL" id="KL660440">
    <property type="protein sequence ID" value="KFA66518.1"/>
    <property type="molecule type" value="Genomic_DNA"/>
</dbReference>
<dbReference type="PANTHER" id="PTHR40633">
    <property type="entry name" value="MATRIX PROTEIN, PUTATIVE (AFU_ORTHOLOGUE AFUA_8G05410)-RELATED"/>
    <property type="match status" value="1"/>
</dbReference>
<reference evidence="5 6" key="1">
    <citation type="journal article" date="2014" name="BMC Genomics">
        <title>Comparative genome sequencing reveals chemotype-specific gene clusters in the toxigenic black mold Stachybotrys.</title>
        <authorList>
            <person name="Semeiks J."/>
            <person name="Borek D."/>
            <person name="Otwinowski Z."/>
            <person name="Grishin N.V."/>
        </authorList>
    </citation>
    <scope>NUCLEOTIDE SEQUENCE [LARGE SCALE GENOMIC DNA]</scope>
    <source>
        <strain evidence="5 6">IBT 40285</strain>
    </source>
</reference>
<dbReference type="AlphaFoldDB" id="A0A084QRD3"/>
<feature type="compositionally biased region" description="Polar residues" evidence="2">
    <location>
        <begin position="204"/>
        <end position="213"/>
    </location>
</feature>
<dbReference type="InParanoid" id="A0A084QRD3"/>
<evidence type="ECO:0000256" key="1">
    <source>
        <dbReference type="ARBA" id="ARBA00022729"/>
    </source>
</evidence>
<evidence type="ECO:0000313" key="6">
    <source>
        <dbReference type="Proteomes" id="UP000028524"/>
    </source>
</evidence>